<evidence type="ECO:0000313" key="14">
    <source>
        <dbReference type="Proteomes" id="UP000290189"/>
    </source>
</evidence>
<dbReference type="GO" id="GO:0005739">
    <property type="term" value="C:mitochondrion"/>
    <property type="evidence" value="ECO:0007669"/>
    <property type="project" value="UniProtKB-SubCell"/>
</dbReference>
<comment type="subcellular location">
    <subcellularLocation>
        <location evidence="9">Mitochondrion</location>
    </subcellularLocation>
    <subcellularLocation>
        <location evidence="9">Cytoplasm</location>
    </subcellularLocation>
</comment>
<dbReference type="SUPFAM" id="SSF55186">
    <property type="entry name" value="ThrRS/AlaRS common domain"/>
    <property type="match status" value="1"/>
</dbReference>
<dbReference type="GO" id="GO:0002161">
    <property type="term" value="F:aminoacyl-tRNA deacylase activity"/>
    <property type="evidence" value="ECO:0007669"/>
    <property type="project" value="TreeGrafter"/>
</dbReference>
<dbReference type="Gene3D" id="3.30.54.20">
    <property type="match status" value="1"/>
</dbReference>
<comment type="cofactor">
    <cofactor evidence="9">
        <name>Zn(2+)</name>
        <dbReference type="ChEBI" id="CHEBI:29105"/>
    </cofactor>
    <text evidence="9">Binds 1 zinc ion per subunit.</text>
</comment>
<dbReference type="InterPro" id="IPR018162">
    <property type="entry name" value="Ala-tRNA-ligase_IIc_anticod-bd"/>
</dbReference>
<evidence type="ECO:0000259" key="10">
    <source>
        <dbReference type="PROSITE" id="PS50860"/>
    </source>
</evidence>
<evidence type="ECO:0000256" key="3">
    <source>
        <dbReference type="ARBA" id="ARBA00022598"/>
    </source>
</evidence>
<keyword evidence="5 9" id="KW-0067">ATP-binding</keyword>
<dbReference type="Pfam" id="PF01411">
    <property type="entry name" value="tRNA-synt_2c"/>
    <property type="match status" value="1"/>
</dbReference>
<dbReference type="GO" id="GO:0005829">
    <property type="term" value="C:cytosol"/>
    <property type="evidence" value="ECO:0007669"/>
    <property type="project" value="TreeGrafter"/>
</dbReference>
<accession>A0A0G4J071</accession>
<evidence type="ECO:0000256" key="9">
    <source>
        <dbReference type="HAMAP-Rule" id="MF_03133"/>
    </source>
</evidence>
<dbReference type="SUPFAM" id="SSF55681">
    <property type="entry name" value="Class II aaRS and biotin synthetases"/>
    <property type="match status" value="1"/>
</dbReference>
<dbReference type="Gene3D" id="2.40.30.130">
    <property type="match status" value="1"/>
</dbReference>
<dbReference type="GO" id="GO:0000049">
    <property type="term" value="F:tRNA binding"/>
    <property type="evidence" value="ECO:0007669"/>
    <property type="project" value="UniProtKB-KW"/>
</dbReference>
<dbReference type="Proteomes" id="UP000039324">
    <property type="component" value="Unassembled WGS sequence"/>
</dbReference>
<dbReference type="InterPro" id="IPR045864">
    <property type="entry name" value="aa-tRNA-synth_II/BPL/LPL"/>
</dbReference>
<organism evidence="11 13">
    <name type="scientific">Plasmodiophora brassicae</name>
    <name type="common">Clubroot disease agent</name>
    <dbReference type="NCBI Taxonomy" id="37360"/>
    <lineage>
        <taxon>Eukaryota</taxon>
        <taxon>Sar</taxon>
        <taxon>Rhizaria</taxon>
        <taxon>Endomyxa</taxon>
        <taxon>Phytomyxea</taxon>
        <taxon>Plasmodiophorida</taxon>
        <taxon>Plasmodiophoridae</taxon>
        <taxon>Plasmodiophora</taxon>
    </lineage>
</organism>
<keyword evidence="8 9" id="KW-0030">Aminoacyl-tRNA synthetase</keyword>
<dbReference type="GO" id="GO:0008270">
    <property type="term" value="F:zinc ion binding"/>
    <property type="evidence" value="ECO:0007669"/>
    <property type="project" value="UniProtKB-UniRule"/>
</dbReference>
<dbReference type="InterPro" id="IPR018163">
    <property type="entry name" value="Thr/Ala-tRNA-synth_IIc_edit"/>
</dbReference>
<proteinExistence type="inferred from homology"/>
<keyword evidence="4 9" id="KW-0547">Nucleotide-binding</keyword>
<dbReference type="InterPro" id="IPR023033">
    <property type="entry name" value="Ala_tRNA_ligase_euk/bac"/>
</dbReference>
<evidence type="ECO:0000313" key="13">
    <source>
        <dbReference type="Proteomes" id="UP000039324"/>
    </source>
</evidence>
<evidence type="ECO:0000256" key="4">
    <source>
        <dbReference type="ARBA" id="ARBA00022741"/>
    </source>
</evidence>
<keyword evidence="9" id="KW-0963">Cytoplasm</keyword>
<reference evidence="12 14" key="2">
    <citation type="submission" date="2018-03" db="EMBL/GenBank/DDBJ databases">
        <authorList>
            <person name="Fogelqvist J."/>
        </authorList>
    </citation>
    <scope>NUCLEOTIDE SEQUENCE [LARGE SCALE GENOMIC DNA]</scope>
</reference>
<evidence type="ECO:0000313" key="11">
    <source>
        <dbReference type="EMBL" id="CEP00671.1"/>
    </source>
</evidence>
<dbReference type="EC" id="6.1.1.7" evidence="9"/>
<feature type="binding site" evidence="9">
    <location>
        <position position="666"/>
    </location>
    <ligand>
        <name>Zn(2+)</name>
        <dbReference type="ChEBI" id="CHEBI:29105"/>
    </ligand>
</feature>
<name>A0A0G4J071_PLABS</name>
<evidence type="ECO:0000313" key="12">
    <source>
        <dbReference type="EMBL" id="SPQ93843.1"/>
    </source>
</evidence>
<dbReference type="InterPro" id="IPR009000">
    <property type="entry name" value="Transl_B-barrel_sf"/>
</dbReference>
<comment type="similarity">
    <text evidence="1">Belongs to the class-II aminoacyl-tRNA synthetase family. Alax-L subfamily.</text>
</comment>
<evidence type="ECO:0000256" key="2">
    <source>
        <dbReference type="ARBA" id="ARBA00022555"/>
    </source>
</evidence>
<evidence type="ECO:0000256" key="8">
    <source>
        <dbReference type="ARBA" id="ARBA00023146"/>
    </source>
</evidence>
<dbReference type="PROSITE" id="PS50860">
    <property type="entry name" value="AA_TRNA_LIGASE_II_ALA"/>
    <property type="match status" value="1"/>
</dbReference>
<dbReference type="InterPro" id="IPR018165">
    <property type="entry name" value="Ala-tRNA-synth_IIc_core"/>
</dbReference>
<dbReference type="FunFam" id="3.30.980.10:FF:000004">
    <property type="entry name" value="Alanine--tRNA ligase, cytoplasmic"/>
    <property type="match status" value="1"/>
</dbReference>
<comment type="function">
    <text evidence="9">Catalyzes the attachment of alanine to tRNA(Ala) in a two-step reaction: alanine is first activated by ATP to form Ala-AMP and then transferred to the acceptor end of tRNA(Ala). Also edits incorrectly charged tRNA(Ala) via its editing domain.</text>
</comment>
<evidence type="ECO:0000256" key="6">
    <source>
        <dbReference type="ARBA" id="ARBA00022884"/>
    </source>
</evidence>
<feature type="binding site" evidence="9">
    <location>
        <position position="562"/>
    </location>
    <ligand>
        <name>Zn(2+)</name>
        <dbReference type="ChEBI" id="CHEBI:29105"/>
    </ligand>
</feature>
<keyword evidence="9 12" id="KW-0496">Mitochondrion</keyword>
<dbReference type="EMBL" id="CDSF01000101">
    <property type="protein sequence ID" value="CEP00671.1"/>
    <property type="molecule type" value="Genomic_DNA"/>
</dbReference>
<sequence length="873" mass="94198">MALALRVVRGGCRTVGDCAWIRKAFLDEMVRQEHVVVPSSSLVPQRDSSLLFTNAGMVQFKDVFLGAEPVAPRVATSQLCLRAGGKHNDLDNVGPSPRHHTLFEMLGNFSFGDYFKAEAIWLAWEVLTRVFKLDPARLSVTVQEGDSTTADLWTDVCNVPMERIRFVDDNFWTMGNGPGPCGTCTEIYWDLGPHVTEEDRFLEIWNLVFMAEYQTELGKYEELPRCCVDTGMGLERLASVLQGVPSNFHIDNMTSLIKAIEELAVRISGTSSGPLTERNDSFTALKVIADHCRAITCLIGDGVTPSNNGRGYVLRRIIRRAQRFGARLGAHVPFLHELVPHAVTSLCGARPELLQEDRMTRVQTCLKAEEENSIESLQRGTTLLEHHFARGSRYVDGETAFRLYSSHGFPIDLTSLIASDHGASVDVQRFNTLLEEEREKSRATWSSASSIPDDVRLWGIKPTTVDIDSVSGPSIVSAVSKAGFVAIDPCPFYAEGGGQVGDIGHLSLLDGKQVRVLDTTIPYSGGVALCIDPADLADVSVIGTSVVPVVDRRHRQDVSRHHTATHLLHSALRSVLGSSVTQAGSLVGAQSLRFDFVCNARLTPDKVRAVEGHVNQRIASEGDVIIDEMTYADALQQGALTAFGERFTDDDIVRVVLAGGESFELCCGTHAKTLGELYPFKILSQSSVAAGVRRITAVCGRPAIDKGVEAFDELSALRQTLGDNASSSSSVGDAVAGLLSRSKAMERDNLALKTRLVLAVADRRAVNGIDYIVSCAADVDLAPPDLKQICKRLSQASVVAIVTATSLTVAVPRQLSSSINARDIVLQLASGAGGGSPSFASASLTAPVDAERLWVALATTRTLSNSGQNATGT</sequence>
<keyword evidence="9" id="KW-0479">Metal-binding</keyword>
<dbReference type="PANTHER" id="PTHR11777:SF9">
    <property type="entry name" value="ALANINE--TRNA LIGASE, CYTOPLASMIC"/>
    <property type="match status" value="1"/>
</dbReference>
<dbReference type="AlphaFoldDB" id="A0A0G4J071"/>
<feature type="binding site" evidence="9">
    <location>
        <position position="670"/>
    </location>
    <ligand>
        <name>Zn(2+)</name>
        <dbReference type="ChEBI" id="CHEBI:29105"/>
    </ligand>
</feature>
<keyword evidence="3 9" id="KW-0436">Ligase</keyword>
<dbReference type="HAMAP" id="MF_00036_B">
    <property type="entry name" value="Ala_tRNA_synth_B"/>
    <property type="match status" value="1"/>
</dbReference>
<dbReference type="Gene3D" id="3.10.310.40">
    <property type="match status" value="1"/>
</dbReference>
<keyword evidence="6 9" id="KW-0694">RNA-binding</keyword>
<keyword evidence="7 9" id="KW-0648">Protein biosynthesis</keyword>
<keyword evidence="2 9" id="KW-0820">tRNA-binding</keyword>
<dbReference type="SUPFAM" id="SSF101353">
    <property type="entry name" value="Putative anticodon-binding domain of alanyl-tRNA synthetase (AlaRS)"/>
    <property type="match status" value="1"/>
</dbReference>
<evidence type="ECO:0000256" key="5">
    <source>
        <dbReference type="ARBA" id="ARBA00022840"/>
    </source>
</evidence>
<evidence type="ECO:0000256" key="7">
    <source>
        <dbReference type="ARBA" id="ARBA00022917"/>
    </source>
</evidence>
<dbReference type="SMART" id="SM00863">
    <property type="entry name" value="tRNA_SAD"/>
    <property type="match status" value="1"/>
</dbReference>
<dbReference type="NCBIfam" id="TIGR00344">
    <property type="entry name" value="alaS"/>
    <property type="match status" value="1"/>
</dbReference>
<keyword evidence="13" id="KW-1185">Reference proteome</keyword>
<comment type="subunit">
    <text evidence="9">Monomer.</text>
</comment>
<dbReference type="Gene3D" id="3.30.980.10">
    <property type="entry name" value="Threonyl-trna Synthetase, Chain A, domain 2"/>
    <property type="match status" value="1"/>
</dbReference>
<dbReference type="GO" id="GO:0005524">
    <property type="term" value="F:ATP binding"/>
    <property type="evidence" value="ECO:0007669"/>
    <property type="project" value="UniProtKB-UniRule"/>
</dbReference>
<gene>
    <name evidence="11" type="ORF">PBRA_001725</name>
    <name evidence="12" type="ORF">PLBR_LOCUS1058</name>
</gene>
<dbReference type="EMBL" id="OVEO01000002">
    <property type="protein sequence ID" value="SPQ93843.1"/>
    <property type="molecule type" value="Genomic_DNA"/>
</dbReference>
<keyword evidence="9" id="KW-0862">Zinc</keyword>
<dbReference type="OMA" id="GFDMEME"/>
<dbReference type="SUPFAM" id="SSF50447">
    <property type="entry name" value="Translation proteins"/>
    <property type="match status" value="1"/>
</dbReference>
<dbReference type="PRINTS" id="PR00980">
    <property type="entry name" value="TRNASYNTHALA"/>
</dbReference>
<dbReference type="InterPro" id="IPR018164">
    <property type="entry name" value="Ala-tRNA-synth_IIc_N"/>
</dbReference>
<dbReference type="Proteomes" id="UP000290189">
    <property type="component" value="Unassembled WGS sequence"/>
</dbReference>
<comment type="catalytic activity">
    <reaction evidence="9">
        <text>tRNA(Ala) + L-alanine + ATP = L-alanyl-tRNA(Ala) + AMP + diphosphate</text>
        <dbReference type="Rhea" id="RHEA:12540"/>
        <dbReference type="Rhea" id="RHEA-COMP:9657"/>
        <dbReference type="Rhea" id="RHEA-COMP:9923"/>
        <dbReference type="ChEBI" id="CHEBI:30616"/>
        <dbReference type="ChEBI" id="CHEBI:33019"/>
        <dbReference type="ChEBI" id="CHEBI:57972"/>
        <dbReference type="ChEBI" id="CHEBI:78442"/>
        <dbReference type="ChEBI" id="CHEBI:78497"/>
        <dbReference type="ChEBI" id="CHEBI:456215"/>
        <dbReference type="EC" id="6.1.1.7"/>
    </reaction>
</comment>
<feature type="binding site" evidence="9">
    <location>
        <position position="566"/>
    </location>
    <ligand>
        <name>Zn(2+)</name>
        <dbReference type="ChEBI" id="CHEBI:29105"/>
    </ligand>
</feature>
<dbReference type="OrthoDB" id="2423964at2759"/>
<dbReference type="GO" id="GO:0004813">
    <property type="term" value="F:alanine-tRNA ligase activity"/>
    <property type="evidence" value="ECO:0007669"/>
    <property type="project" value="UniProtKB-UniRule"/>
</dbReference>
<dbReference type="CDD" id="cd00673">
    <property type="entry name" value="AlaRS_core"/>
    <property type="match status" value="1"/>
</dbReference>
<dbReference type="PANTHER" id="PTHR11777">
    <property type="entry name" value="ALANYL-TRNA SYNTHETASE"/>
    <property type="match status" value="1"/>
</dbReference>
<feature type="domain" description="Alanyl-transfer RNA synthetases family profile" evidence="10">
    <location>
        <begin position="21"/>
        <end position="709"/>
    </location>
</feature>
<dbReference type="Pfam" id="PF07973">
    <property type="entry name" value="tRNA_SAD"/>
    <property type="match status" value="1"/>
</dbReference>
<dbReference type="InterPro" id="IPR050058">
    <property type="entry name" value="Ala-tRNA_ligase"/>
</dbReference>
<dbReference type="Gene3D" id="3.30.930.10">
    <property type="entry name" value="Bira Bifunctional Protein, Domain 2"/>
    <property type="match status" value="1"/>
</dbReference>
<reference evidence="11 13" key="1">
    <citation type="submission" date="2015-02" db="EMBL/GenBank/DDBJ databases">
        <authorList>
            <person name="Chooi Y.-H."/>
        </authorList>
    </citation>
    <scope>NUCLEOTIDE SEQUENCE [LARGE SCALE GENOMIC DNA]</scope>
    <source>
        <strain evidence="11">E3</strain>
    </source>
</reference>
<evidence type="ECO:0000256" key="1">
    <source>
        <dbReference type="ARBA" id="ARBA00008429"/>
    </source>
</evidence>
<dbReference type="InterPro" id="IPR002318">
    <property type="entry name" value="Ala-tRNA-lgiase_IIc"/>
</dbReference>
<dbReference type="InterPro" id="IPR012947">
    <property type="entry name" value="tRNA_SAD"/>
</dbReference>
<comment type="domain">
    <text evidence="9">Consists of three domains; the N-terminal catalytic domain, the editing domain and the C-terminal C-Ala domain. The editing domain removes incorrectly charged amino acids, while the C-Ala domain, along with tRNA(Ala), serves as a bridge to cooperatively bring together the editing and aminoacylation centers thus stimulating deacylation of misacylated tRNAs.</text>
</comment>
<geneLocation type="mitochondrion" evidence="12"/>
<dbReference type="GO" id="GO:0070143">
    <property type="term" value="P:mitochondrial alanyl-tRNA aminoacylation"/>
    <property type="evidence" value="ECO:0007669"/>
    <property type="project" value="UniProtKB-UniRule"/>
</dbReference>
<protein>
    <recommendedName>
        <fullName evidence="9">Alanine--tRNA ligase</fullName>
        <ecNumber evidence="9">6.1.1.7</ecNumber>
    </recommendedName>
    <alternativeName>
        <fullName evidence="9">Alanyl-tRNA synthetase</fullName>
        <shortName evidence="9">AlaRS</shortName>
    </alternativeName>
</protein>